<dbReference type="InterPro" id="IPR013320">
    <property type="entry name" value="ConA-like_dom_sf"/>
</dbReference>
<evidence type="ECO:0000256" key="3">
    <source>
        <dbReference type="ARBA" id="ARBA00038149"/>
    </source>
</evidence>
<dbReference type="eggNOG" id="KOG2626">
    <property type="taxonomic scope" value="Eukaryota"/>
</dbReference>
<dbReference type="InterPro" id="IPR037353">
    <property type="entry name" value="ASH2"/>
</dbReference>
<feature type="region of interest" description="Disordered" evidence="4">
    <location>
        <begin position="86"/>
        <end position="145"/>
    </location>
</feature>
<dbReference type="SMART" id="SM00449">
    <property type="entry name" value="SPRY"/>
    <property type="match status" value="1"/>
</dbReference>
<dbReference type="GeneID" id="19318254"/>
<name>A0A061H8H7_9BASI</name>
<dbReference type="CDD" id="cd12872">
    <property type="entry name" value="SPRY_Ash2"/>
    <property type="match status" value="1"/>
</dbReference>
<comment type="similarity">
    <text evidence="3">Belongs to the cclA family.</text>
</comment>
<evidence type="ECO:0000256" key="2">
    <source>
        <dbReference type="ARBA" id="ARBA00023242"/>
    </source>
</evidence>
<feature type="region of interest" description="Disordered" evidence="4">
    <location>
        <begin position="645"/>
        <end position="774"/>
    </location>
</feature>
<dbReference type="Gene3D" id="2.60.120.920">
    <property type="match status" value="1"/>
</dbReference>
<keyword evidence="2" id="KW-0539">Nucleus</keyword>
<dbReference type="PANTHER" id="PTHR10598:SF0">
    <property type="entry name" value="SET1_ASH2 HISTONE METHYLTRANSFERASE COMPLEX SUBUNIT ASH2"/>
    <property type="match status" value="1"/>
</dbReference>
<feature type="region of interest" description="Disordered" evidence="4">
    <location>
        <begin position="807"/>
        <end position="845"/>
    </location>
</feature>
<dbReference type="SUPFAM" id="SSF49899">
    <property type="entry name" value="Concanavalin A-like lectins/glucanases"/>
    <property type="match status" value="1"/>
</dbReference>
<feature type="compositionally biased region" description="Polar residues" evidence="4">
    <location>
        <begin position="94"/>
        <end position="135"/>
    </location>
</feature>
<feature type="compositionally biased region" description="Basic and acidic residues" evidence="4">
    <location>
        <begin position="645"/>
        <end position="660"/>
    </location>
</feature>
<dbReference type="OrthoDB" id="10266026at2759"/>
<accession>A0A061H8H7</accession>
<sequence>MDRDLEPGPSHATSSAPSNNKRKYHDTLTLGPIHHLGRRNQDTSSPPSSPAYHHNSDVHDAPPRLAVSDDLMTSQGQRALVARTAPHILDTASPAPSRTPSLPLSGRSSPTSEYDHSASAQPNTSAAPPTSSKHVSTLHKVPEGYRGPVPLKHDAEEIVNRLQLVLAPGSSTLYNTTGFPVNRNQWRYTGAGPATQHLPTTVYRTLQVAPDCIHWCWSDRSAFSKLSKDATIFSTDKGFRSGRTNVGVRQGEWYAEVEILAPEQPALGVGAQLAAPMKDGPHVRLGWGRREAPLNAPAGFDGYSYAYRDRGGEKVTLSRPQSYGRPFKAGDVVGLYIKLPPEREPQDEWDPATIRRERLPIRYKGQLYFEALEYGRSREMEQLKDLSRKGLSPEDALASIDSAAKGEASSDPSGSAAALGSAGGPAKVKNKSRNRAPGGAGGPKDKSAGPRKPHLRPLPRLAGSKVGFFVNGEPQGIAFTDLLDYRPLRIKSADSSRSSKGGGAGGGSTKDSHKFSDTAPAVRSRENIFDDGALGYFPFVSCYGNARARLITGDNGFRFPPPHDIEAALCRADRAKSSSVPSNDAMAKGNDKMRDQVDDAWNKDVEMHQTDEAERCRWRPLWERYAEHLAEQWRHDLADEARAAKMAAEEAEKQRRKDASKAAAAAARREKAQRAKSVFADGGVGSKRSSASASASPAPNVVALPPDDGSLASQSMFIGNPGAEHGNDLDGVRTPSLPPASPATAVKSEEWATAEPPSSTEPGRQLTPPPRRLPIEEELAHQQWAERQRQDEETRMHLEMMFRAARDDEMRDLESDLDADADADGEVVADDVVMADSQRNDSSVL</sequence>
<dbReference type="Proteomes" id="UP000053664">
    <property type="component" value="Unassembled WGS sequence"/>
</dbReference>
<proteinExistence type="inferred from homology"/>
<dbReference type="AlphaFoldDB" id="A0A061H8H7"/>
<feature type="region of interest" description="Disordered" evidence="4">
    <location>
        <begin position="492"/>
        <end position="519"/>
    </location>
</feature>
<dbReference type="GO" id="GO:0048188">
    <property type="term" value="C:Set1C/COMPASS complex"/>
    <property type="evidence" value="ECO:0007669"/>
    <property type="project" value="InterPro"/>
</dbReference>
<feature type="compositionally biased region" description="Low complexity" evidence="4">
    <location>
        <begin position="406"/>
        <end position="420"/>
    </location>
</feature>
<feature type="compositionally biased region" description="Acidic residues" evidence="4">
    <location>
        <begin position="815"/>
        <end position="829"/>
    </location>
</feature>
<feature type="region of interest" description="Disordered" evidence="4">
    <location>
        <begin position="1"/>
        <end position="67"/>
    </location>
</feature>
<evidence type="ECO:0000313" key="6">
    <source>
        <dbReference type="EMBL" id="EPQ28320.1"/>
    </source>
</evidence>
<dbReference type="InterPro" id="IPR043136">
    <property type="entry name" value="B30.2/SPRY_sf"/>
</dbReference>
<organism evidence="6 7">
    <name type="scientific">Pseudozyma flocculosa PF-1</name>
    <dbReference type="NCBI Taxonomy" id="1277687"/>
    <lineage>
        <taxon>Eukaryota</taxon>
        <taxon>Fungi</taxon>
        <taxon>Dikarya</taxon>
        <taxon>Basidiomycota</taxon>
        <taxon>Ustilaginomycotina</taxon>
        <taxon>Ustilaginomycetes</taxon>
        <taxon>Ustilaginales</taxon>
        <taxon>Ustilaginaceae</taxon>
        <taxon>Pseudozyma</taxon>
    </lineage>
</organism>
<gene>
    <name evidence="6" type="ORF">PFL1_04147</name>
</gene>
<dbReference type="Pfam" id="PF00622">
    <property type="entry name" value="SPRY"/>
    <property type="match status" value="1"/>
</dbReference>
<dbReference type="KEGG" id="pfp:PFL1_04147"/>
<evidence type="ECO:0000256" key="4">
    <source>
        <dbReference type="SAM" id="MobiDB-lite"/>
    </source>
</evidence>
<protein>
    <recommendedName>
        <fullName evidence="5">SPRY domain-containing protein</fullName>
    </recommendedName>
</protein>
<dbReference type="InterPro" id="IPR003877">
    <property type="entry name" value="SPRY_dom"/>
</dbReference>
<feature type="region of interest" description="Disordered" evidence="4">
    <location>
        <begin position="402"/>
        <end position="459"/>
    </location>
</feature>
<evidence type="ECO:0000256" key="1">
    <source>
        <dbReference type="ARBA" id="ARBA00004123"/>
    </source>
</evidence>
<feature type="domain" description="SPRY" evidence="5">
    <location>
        <begin position="250"/>
        <end position="556"/>
    </location>
</feature>
<evidence type="ECO:0000259" key="5">
    <source>
        <dbReference type="SMART" id="SM00449"/>
    </source>
</evidence>
<dbReference type="HOGENOM" id="CLU_014420_1_0_1"/>
<dbReference type="EMBL" id="KE361635">
    <property type="protein sequence ID" value="EPQ28320.1"/>
    <property type="molecule type" value="Genomic_DNA"/>
</dbReference>
<dbReference type="RefSeq" id="XP_007879862.1">
    <property type="nucleotide sequence ID" value="XM_007881671.1"/>
</dbReference>
<comment type="subcellular location">
    <subcellularLocation>
        <location evidence="1">Nucleus</location>
    </subcellularLocation>
</comment>
<dbReference type="GO" id="GO:0000976">
    <property type="term" value="F:transcription cis-regulatory region binding"/>
    <property type="evidence" value="ECO:0007669"/>
    <property type="project" value="TreeGrafter"/>
</dbReference>
<feature type="compositionally biased region" description="Low complexity" evidence="4">
    <location>
        <begin position="689"/>
        <end position="699"/>
    </location>
</feature>
<dbReference type="PANTHER" id="PTHR10598">
    <property type="entry name" value="SET1/ASH2 HISTONE METHYLTRANSFERASE COMPLEX SUBUNIT ASH2"/>
    <property type="match status" value="1"/>
</dbReference>
<evidence type="ECO:0000313" key="7">
    <source>
        <dbReference type="Proteomes" id="UP000053664"/>
    </source>
</evidence>
<reference evidence="6 7" key="1">
    <citation type="journal article" date="2013" name="Plant Cell">
        <title>The transition from a phytopathogenic smut ancestor to an anamorphic biocontrol agent deciphered by comparative whole-genome analysis.</title>
        <authorList>
            <person name="Lefebvre F."/>
            <person name="Joly D.L."/>
            <person name="Labbe C."/>
            <person name="Teichmann B."/>
            <person name="Linning R."/>
            <person name="Belzile F."/>
            <person name="Bakkeren G."/>
            <person name="Belanger R.R."/>
        </authorList>
    </citation>
    <scope>NUCLEOTIDE SEQUENCE [LARGE SCALE GENOMIC DNA]</scope>
    <source>
        <strain evidence="6 7">PF-1</strain>
    </source>
</reference>